<protein>
    <submittedName>
        <fullName evidence="6">HEAT repeat-containing protein 7A</fullName>
    </submittedName>
    <submittedName>
        <fullName evidence="8 9">Maestro heat-like repeat-containing protein family member 1</fullName>
    </submittedName>
</protein>
<dbReference type="PANTHER" id="PTHR23120:SF0">
    <property type="entry name" value="MAESTRO HEAT-LIKE REPEAT FAMILY MEMBER 1"/>
    <property type="match status" value="1"/>
</dbReference>
<dbReference type="InterPro" id="IPR011989">
    <property type="entry name" value="ARM-like"/>
</dbReference>
<dbReference type="GO" id="GO:0005737">
    <property type="term" value="C:cytoplasm"/>
    <property type="evidence" value="ECO:0007669"/>
    <property type="project" value="TreeGrafter"/>
</dbReference>
<evidence type="ECO:0000259" key="5">
    <source>
        <dbReference type="Pfam" id="PF23227"/>
    </source>
</evidence>
<dbReference type="EMBL" id="GGMS01012670">
    <property type="protein sequence ID" value="MBY81873.1"/>
    <property type="molecule type" value="Transcribed_RNA"/>
</dbReference>
<dbReference type="Pfam" id="PF21047">
    <property type="entry name" value="HEAT_Maestro"/>
    <property type="match status" value="1"/>
</dbReference>
<dbReference type="Pfam" id="PF23221">
    <property type="entry name" value="HEAT_MROH2B_1st"/>
    <property type="match status" value="1"/>
</dbReference>
<feature type="domain" description="Maestro/Maestro-like HEAT-repeats" evidence="5">
    <location>
        <begin position="1338"/>
        <end position="1601"/>
    </location>
</feature>
<keyword evidence="1" id="KW-0677">Repeat</keyword>
<evidence type="ECO:0000259" key="3">
    <source>
        <dbReference type="Pfam" id="PF23210"/>
    </source>
</evidence>
<evidence type="ECO:0000313" key="8">
    <source>
        <dbReference type="RefSeq" id="XP_025410126.1"/>
    </source>
</evidence>
<dbReference type="InterPro" id="IPR045206">
    <property type="entry name" value="Maestro_heat-like_prot"/>
</dbReference>
<dbReference type="InterPro" id="IPR056282">
    <property type="entry name" value="MROH2B-like_N_HEAT"/>
</dbReference>
<evidence type="ECO:0000256" key="1">
    <source>
        <dbReference type="ARBA" id="ARBA00022737"/>
    </source>
</evidence>
<dbReference type="RefSeq" id="XP_025410202.1">
    <property type="nucleotide sequence ID" value="XM_025554417.1"/>
</dbReference>
<dbReference type="Pfam" id="PF23210">
    <property type="entry name" value="HEAT_Maestro_2"/>
    <property type="match status" value="1"/>
</dbReference>
<proteinExistence type="predicted"/>
<dbReference type="PANTHER" id="PTHR23120">
    <property type="entry name" value="MAESTRO-RELATED HEAT DOMAIN-CONTAINING"/>
    <property type="match status" value="1"/>
</dbReference>
<evidence type="ECO:0000313" key="6">
    <source>
        <dbReference type="EMBL" id="MBY81873.1"/>
    </source>
</evidence>
<feature type="domain" description="Maestro-like HEAT-repeats" evidence="2">
    <location>
        <begin position="926"/>
        <end position="1139"/>
    </location>
</feature>
<evidence type="ECO:0000313" key="12">
    <source>
        <dbReference type="RefSeq" id="XP_025410413.1"/>
    </source>
</evidence>
<dbReference type="Gene3D" id="1.25.10.10">
    <property type="entry name" value="Leucine-rich Repeat Variant"/>
    <property type="match status" value="3"/>
</dbReference>
<dbReference type="InterPro" id="IPR016024">
    <property type="entry name" value="ARM-type_fold"/>
</dbReference>
<feature type="domain" description="MROH2B-like N-terminal HEAT-repeats" evidence="4">
    <location>
        <begin position="46"/>
        <end position="254"/>
    </location>
</feature>
<dbReference type="RefSeq" id="XP_025410126.1">
    <property type="nucleotide sequence ID" value="XM_025554341.1"/>
</dbReference>
<evidence type="ECO:0000259" key="4">
    <source>
        <dbReference type="Pfam" id="PF23221"/>
    </source>
</evidence>
<evidence type="ECO:0000313" key="9">
    <source>
        <dbReference type="RefSeq" id="XP_025410202.1"/>
    </source>
</evidence>
<evidence type="ECO:0000313" key="10">
    <source>
        <dbReference type="RefSeq" id="XP_025410275.1"/>
    </source>
</evidence>
<sequence>MDEAQSVDGTDLRDKDVNIQSIADRLLHMLTEERDEKVLNAVTNSLLTLSKTHSKQIVQNMIHYKLQNALSVVETKSLLSVMKQICENNYNDFDVELTNNLVQFAKNEMIKSSDSQFTASDILITLGRGRSEQIIHNLMSHLHEGIPPHCSIIYSLGHLASNHPLKFIHFVDPFLSATCSTLLLIKSDASRKIYATAIGQVCASVIECESSELYQIKDKLSSKVEEIYKIISDSWLISKDVKVYECVLEAFSSIIMLMSVQTLSKDRITILTNIINLYKRCSSVGLSRFWVTQYLASFLSVVSENMLEPVIDHLFLILHDMVVVIPDYDFPMSIKNHSEVLRCYTYLGKHFGDKICDLILRDLKSNSEQGRMGALLIASHLLNASNQSIKLKSAEIIPILYDLLKTNSSFQMKNLLVKIFICFAYQGHLTEKDDYFIEFLIKNICYYGHSSSKYSNDDGLSIKQTCEDALYILCTSIEPVQVLCWNKLLTFLMNNEYDNAVPSITRSLAHMATKSHLRSIRFSKEKDLIVARCLYLLCQPFKDNRGSSVINFLLNYGIHDLSDSDKEFWMKHADILIRFLDSSSEKKEKEWEVVLLNTLSIVLEECIIDRRWSLKLAEKMFDELVKTYEVTKIFTSEMFLIIKMISYFAAYFDAEELSLTKNLLNFIFQSLLRMSFEKSQEFSGAIGVISQVHTGLVVNKLLEFIGTELTKQPNKFLVLIRDKGNEMARDKIRSSIAIIIPDIVKNGKLRSVIDSIYDIVILITQQISLTKNIETKKSLVQCLEVIANVISNVENSDTIPNLSIIRDTVIKNLVDQILNSSSLSDYIYYQVLASYIKPVPDIEPIDLSTRSFIITKCVDKIFILSSSEIVDNNGTDIMLTLEYLCKVLDQLLVIRSGSFEVVDEIVIILNPYIISRKNYQRFIAIYLLQNIMNCYYSHSNFQITKLPTCLNSSAPLFAQMCVRIAEPDEKTRLNVFKCLDILLKITAIYKGAFTESYINQSDYIDKIMFDNNAESCRKLLEAMQKILAPSDLPLFCKCLIDGLHDHEELCQLKTSEILNILFPIVAQQFHQKAYNEILSYLFKELENTNEIIKANNIKALITFGKFNKSDFIELLINQSLPFSLTVCAIWQSLGKEEMCSQIVDTLLEFITLTPLYDTSTKQFLNKPVASLIPIAALSGLNEILKQLSYDSTIKSFPDLFNIIFLTFAALIDVGSPIRGTNKNLFISYKEVYDINPAKIAHETLYHLFKAIKLEECSNHIMDSINCLDTTVDIIMHKLGPCIIKGLVETYSDLISKILNNFDQNLNSTLECQRIAIVILCLCCTETITTDAKYTTNLINIFLKCLNDTSYTIKKYCLKGLTVICQHQQIWSDNQSQYILDALMQSLDEHQTQQSDVTLEAIRGLISLTPHLSLDQFEKHYTTLTFRIKQFFENENNEMRNTSIRLYGELCSKTIDFAIEVDMSLIHNNMVTLLMHLCENDINIVKSCKYALKKVSILLNSERMIVMTQNHLIEEGRLKYTEFTQQMCKIMTEEFLSHISTYTMIGISYTKSIFPELRASAALFIGSLYKANPTQCSFDLISNKMLTLTIDPNPKVRANAVYCLGIIYDLKMVS</sequence>
<name>A0A2S2QW36_9HEMI</name>
<organism evidence="6">
    <name type="scientific">Sipha flava</name>
    <name type="common">yellow sugarcane aphid</name>
    <dbReference type="NCBI Taxonomy" id="143950"/>
    <lineage>
        <taxon>Eukaryota</taxon>
        <taxon>Metazoa</taxon>
        <taxon>Ecdysozoa</taxon>
        <taxon>Arthropoda</taxon>
        <taxon>Hexapoda</taxon>
        <taxon>Insecta</taxon>
        <taxon>Pterygota</taxon>
        <taxon>Neoptera</taxon>
        <taxon>Paraneoptera</taxon>
        <taxon>Hemiptera</taxon>
        <taxon>Sternorrhyncha</taxon>
        <taxon>Aphidomorpha</taxon>
        <taxon>Aphidoidea</taxon>
        <taxon>Aphididae</taxon>
        <taxon>Sipha</taxon>
    </lineage>
</organism>
<dbReference type="InterPro" id="IPR055406">
    <property type="entry name" value="HEAT_Maestro"/>
</dbReference>
<dbReference type="InterPro" id="IPR048465">
    <property type="entry name" value="Maestro-like_HEAT"/>
</dbReference>
<dbReference type="Pfam" id="PF23227">
    <property type="entry name" value="HEAT_MROH2B_C"/>
    <property type="match status" value="1"/>
</dbReference>
<dbReference type="RefSeq" id="XP_025410275.1">
    <property type="nucleotide sequence ID" value="XM_025554490.1"/>
</dbReference>
<evidence type="ECO:0000313" key="11">
    <source>
        <dbReference type="RefSeq" id="XP_025410340.1"/>
    </source>
</evidence>
<accession>A0A2S2QW36</accession>
<dbReference type="RefSeq" id="XP_025410413.1">
    <property type="nucleotide sequence ID" value="XM_025554628.1"/>
</dbReference>
<dbReference type="OrthoDB" id="1884734at2759"/>
<evidence type="ECO:0000313" key="7">
    <source>
        <dbReference type="Proteomes" id="UP000694846"/>
    </source>
</evidence>
<dbReference type="SUPFAM" id="SSF48371">
    <property type="entry name" value="ARM repeat"/>
    <property type="match status" value="3"/>
</dbReference>
<feature type="domain" description="MROH2B-like HEAT-repeats" evidence="3">
    <location>
        <begin position="263"/>
        <end position="877"/>
    </location>
</feature>
<gene>
    <name evidence="6" type="primary">HEATR7A</name>
    <name evidence="8 9 10 11 12" type="synonym">LOC112683319</name>
    <name evidence="6" type="ORF">g.83607</name>
</gene>
<reference evidence="8 9" key="2">
    <citation type="submission" date="2025-04" db="UniProtKB">
        <authorList>
            <consortium name="RefSeq"/>
        </authorList>
    </citation>
    <scope>IDENTIFICATION</scope>
    <source>
        <tissue evidence="8 9">Whole body</tissue>
    </source>
</reference>
<reference evidence="6" key="1">
    <citation type="submission" date="2018-04" db="EMBL/GenBank/DDBJ databases">
        <title>Transcriptome assembly of Sipha flava.</title>
        <authorList>
            <person name="Scully E.D."/>
            <person name="Geib S.M."/>
            <person name="Palmer N.A."/>
            <person name="Koch K."/>
            <person name="Bradshaw J."/>
            <person name="Heng-Moss T."/>
            <person name="Sarath G."/>
        </authorList>
    </citation>
    <scope>NUCLEOTIDE SEQUENCE</scope>
</reference>
<dbReference type="RefSeq" id="XP_025410340.1">
    <property type="nucleotide sequence ID" value="XM_025554555.1"/>
</dbReference>
<dbReference type="Proteomes" id="UP000694846">
    <property type="component" value="Unplaced"/>
</dbReference>
<evidence type="ECO:0000259" key="2">
    <source>
        <dbReference type="Pfam" id="PF21047"/>
    </source>
</evidence>
<keyword evidence="7" id="KW-1185">Reference proteome</keyword>
<dbReference type="InterPro" id="IPR055408">
    <property type="entry name" value="HEAT_MROH2B-like"/>
</dbReference>